<dbReference type="AlphaFoldDB" id="A0A2T7BFB3"/>
<reference evidence="2 3" key="1">
    <citation type="submission" date="2018-04" db="EMBL/GenBank/DDBJ databases">
        <title>Chitinophaga fuyangensis sp. nov., isolated from soil in a chemical factory.</title>
        <authorList>
            <person name="Chen K."/>
        </authorList>
    </citation>
    <scope>NUCLEOTIDE SEQUENCE [LARGE SCALE GENOMIC DNA]</scope>
    <source>
        <strain evidence="2 3">LY-1</strain>
    </source>
</reference>
<keyword evidence="2" id="KW-0808">Transferase</keyword>
<accession>A0A2T7BFB3</accession>
<keyword evidence="3" id="KW-1185">Reference proteome</keyword>
<dbReference type="Gene3D" id="3.40.630.30">
    <property type="match status" value="1"/>
</dbReference>
<dbReference type="EMBL" id="QCYK01000002">
    <property type="protein sequence ID" value="PUZ24969.1"/>
    <property type="molecule type" value="Genomic_DNA"/>
</dbReference>
<feature type="domain" description="N-acetyltransferase" evidence="1">
    <location>
        <begin position="18"/>
        <end position="146"/>
    </location>
</feature>
<name>A0A2T7BFB3_9BACT</name>
<evidence type="ECO:0000313" key="2">
    <source>
        <dbReference type="EMBL" id="PUZ24969.1"/>
    </source>
</evidence>
<dbReference type="CDD" id="cd04301">
    <property type="entry name" value="NAT_SF"/>
    <property type="match status" value="1"/>
</dbReference>
<gene>
    <name evidence="2" type="ORF">DCC81_11675</name>
</gene>
<evidence type="ECO:0000259" key="1">
    <source>
        <dbReference type="PROSITE" id="PS51186"/>
    </source>
</evidence>
<dbReference type="InterPro" id="IPR016181">
    <property type="entry name" value="Acyl_CoA_acyltransferase"/>
</dbReference>
<dbReference type="OrthoDB" id="5319888at2"/>
<comment type="caution">
    <text evidence="2">The sequence shown here is derived from an EMBL/GenBank/DDBJ whole genome shotgun (WGS) entry which is preliminary data.</text>
</comment>
<dbReference type="GO" id="GO:0016747">
    <property type="term" value="F:acyltransferase activity, transferring groups other than amino-acyl groups"/>
    <property type="evidence" value="ECO:0007669"/>
    <property type="project" value="InterPro"/>
</dbReference>
<sequence length="146" mass="16032">MRKLLSHPFDAPSWPADIHLTGLVPGIAKEVHDLLILGYQNGGGSVPAFADWWPALLSDPEFDASLCFLAKDKEGIVAVAQCWTSAFVKDLVVHPRRRNQGIGASLLLHVYAMFHDRGAKTVDLKVEEGNIAAIRLYLKSGMQIVE</sequence>
<protein>
    <submittedName>
        <fullName evidence="2">GNAT family N-acetyltransferase</fullName>
    </submittedName>
</protein>
<dbReference type="Proteomes" id="UP000244450">
    <property type="component" value="Unassembled WGS sequence"/>
</dbReference>
<dbReference type="Pfam" id="PF00583">
    <property type="entry name" value="Acetyltransf_1"/>
    <property type="match status" value="1"/>
</dbReference>
<organism evidence="2 3">
    <name type="scientific">Chitinophaga parva</name>
    <dbReference type="NCBI Taxonomy" id="2169414"/>
    <lineage>
        <taxon>Bacteria</taxon>
        <taxon>Pseudomonadati</taxon>
        <taxon>Bacteroidota</taxon>
        <taxon>Chitinophagia</taxon>
        <taxon>Chitinophagales</taxon>
        <taxon>Chitinophagaceae</taxon>
        <taxon>Chitinophaga</taxon>
    </lineage>
</organism>
<dbReference type="RefSeq" id="WP_108686806.1">
    <property type="nucleotide sequence ID" value="NZ_QCYK01000002.1"/>
</dbReference>
<proteinExistence type="predicted"/>
<evidence type="ECO:0000313" key="3">
    <source>
        <dbReference type="Proteomes" id="UP000244450"/>
    </source>
</evidence>
<dbReference type="SUPFAM" id="SSF55729">
    <property type="entry name" value="Acyl-CoA N-acyltransferases (Nat)"/>
    <property type="match status" value="1"/>
</dbReference>
<dbReference type="InterPro" id="IPR000182">
    <property type="entry name" value="GNAT_dom"/>
</dbReference>
<dbReference type="PROSITE" id="PS51186">
    <property type="entry name" value="GNAT"/>
    <property type="match status" value="1"/>
</dbReference>